<comment type="caution">
    <text evidence="1">The sequence shown here is derived from an EMBL/GenBank/DDBJ whole genome shotgun (WGS) entry which is preliminary data.</text>
</comment>
<protein>
    <submittedName>
        <fullName evidence="1">Uncharacterized protein</fullName>
    </submittedName>
</protein>
<name>E0Q601_9BIFI</name>
<dbReference type="AlphaFoldDB" id="E0Q601"/>
<dbReference type="Proteomes" id="UP000003323">
    <property type="component" value="Unassembled WGS sequence"/>
</dbReference>
<proteinExistence type="predicted"/>
<gene>
    <name evidence="1" type="ORF">HMPREF0168_0558</name>
</gene>
<dbReference type="HOGENOM" id="CLU_1700806_0_0_11"/>
<evidence type="ECO:0000313" key="1">
    <source>
        <dbReference type="EMBL" id="EFM42075.1"/>
    </source>
</evidence>
<accession>E0Q601</accession>
<reference evidence="1 2" key="1">
    <citation type="submission" date="2010-08" db="EMBL/GenBank/DDBJ databases">
        <authorList>
            <person name="Muzny D."/>
            <person name="Qin X."/>
            <person name="Deng J."/>
            <person name="Jiang H."/>
            <person name="Liu Y."/>
            <person name="Qu J."/>
            <person name="Song X.-Z."/>
            <person name="Zhang L."/>
            <person name="Thornton R."/>
            <person name="Coyle M."/>
            <person name="Francisco L."/>
            <person name="Jackson L."/>
            <person name="Javaid M."/>
            <person name="Korchina V."/>
            <person name="Kovar C."/>
            <person name="Mata R."/>
            <person name="Mathew T."/>
            <person name="Ngo R."/>
            <person name="Nguyen L."/>
            <person name="Nguyen N."/>
            <person name="Okwuonu G."/>
            <person name="Ongeri F."/>
            <person name="Pham C."/>
            <person name="Simmons D."/>
            <person name="Wilczek-Boney K."/>
            <person name="Hale W."/>
            <person name="Jakkamsetti A."/>
            <person name="Pham P."/>
            <person name="Ruth R."/>
            <person name="San Lucas F."/>
            <person name="Warren J."/>
            <person name="Zhang J."/>
            <person name="Zhao Z."/>
            <person name="Zhou C."/>
            <person name="Zhu D."/>
            <person name="Lee S."/>
            <person name="Bess C."/>
            <person name="Blankenburg K."/>
            <person name="Forbes L."/>
            <person name="Fu Q."/>
            <person name="Gubbala S."/>
            <person name="Hirani K."/>
            <person name="Jayaseelan J.C."/>
            <person name="Lara F."/>
            <person name="Munidasa M."/>
            <person name="Palculict T."/>
            <person name="Patil S."/>
            <person name="Pu L.-L."/>
            <person name="Saada N."/>
            <person name="Tang L."/>
            <person name="Weissenberger G."/>
            <person name="Zhu Y."/>
            <person name="Hemphill L."/>
            <person name="Shang Y."/>
            <person name="Youmans B."/>
            <person name="Ayvaz T."/>
            <person name="Ross M."/>
            <person name="Santibanez J."/>
            <person name="Aqrawi P."/>
            <person name="Gross S."/>
            <person name="Joshi V."/>
            <person name="Fowler G."/>
            <person name="Nazareth L."/>
            <person name="Reid J."/>
            <person name="Worley K."/>
            <person name="Petrosino J."/>
            <person name="Highlander S."/>
            <person name="Gibbs R."/>
        </authorList>
    </citation>
    <scope>NUCLEOTIDE SEQUENCE [LARGE SCALE GENOMIC DNA]</scope>
    <source>
        <strain evidence="1 2">ATCC 27679</strain>
    </source>
</reference>
<organism evidence="1 2">
    <name type="scientific">Bifidobacterium dentium ATCC 27679</name>
    <dbReference type="NCBI Taxonomy" id="871562"/>
    <lineage>
        <taxon>Bacteria</taxon>
        <taxon>Bacillati</taxon>
        <taxon>Actinomycetota</taxon>
        <taxon>Actinomycetes</taxon>
        <taxon>Bifidobacteriales</taxon>
        <taxon>Bifidobacteriaceae</taxon>
        <taxon>Bifidobacterium</taxon>
    </lineage>
</organism>
<sequence length="154" mass="17293">MLDENSADYSELLRLTKQLIKSFKDQTVPNVMHIEFYKNETGDFIFGEMAARRGGGLIKQELIAAYGVDQSKVNFLLELGLVDANTNITRSSQYGMLLETAGLNWPKEREIPDWAVLESVGRKKVSLIILLILTGNSSFLVIMKPKSFNVPIIL</sequence>
<dbReference type="Gene3D" id="3.30.470.20">
    <property type="entry name" value="ATP-grasp fold, B domain"/>
    <property type="match status" value="1"/>
</dbReference>
<dbReference type="EMBL" id="AEEQ01000007">
    <property type="protein sequence ID" value="EFM42075.1"/>
    <property type="molecule type" value="Genomic_DNA"/>
</dbReference>
<evidence type="ECO:0000313" key="2">
    <source>
        <dbReference type="Proteomes" id="UP000003323"/>
    </source>
</evidence>